<dbReference type="CDD" id="cd09083">
    <property type="entry name" value="EEP-1"/>
    <property type="match status" value="1"/>
</dbReference>
<dbReference type="EMBL" id="SJPR01000003">
    <property type="protein sequence ID" value="TWT96810.1"/>
    <property type="molecule type" value="Genomic_DNA"/>
</dbReference>
<dbReference type="PANTHER" id="PTHR12121:SF36">
    <property type="entry name" value="ENDONUCLEASE_EXONUCLEASE_PHOSPHATASE DOMAIN-CONTAINING PROTEIN"/>
    <property type="match status" value="1"/>
</dbReference>
<dbReference type="Pfam" id="PF03372">
    <property type="entry name" value="Exo_endo_phos"/>
    <property type="match status" value="1"/>
</dbReference>
<evidence type="ECO:0000259" key="2">
    <source>
        <dbReference type="Pfam" id="PF03372"/>
    </source>
</evidence>
<accession>A0A5C6ABN3</accession>
<dbReference type="InterPro" id="IPR005135">
    <property type="entry name" value="Endo/exonuclease/phosphatase"/>
</dbReference>
<keyword evidence="1" id="KW-0732">Signal</keyword>
<dbReference type="PANTHER" id="PTHR12121">
    <property type="entry name" value="CARBON CATABOLITE REPRESSOR PROTEIN 4"/>
    <property type="match status" value="1"/>
</dbReference>
<keyword evidence="3" id="KW-0255">Endonuclease</keyword>
<protein>
    <submittedName>
        <fullName evidence="3">Endonuclease/Exonuclease/phosphatase family protein</fullName>
    </submittedName>
</protein>
<gene>
    <name evidence="3" type="ORF">Pla108_25840</name>
</gene>
<dbReference type="Gene3D" id="3.60.10.10">
    <property type="entry name" value="Endonuclease/exonuclease/phosphatase"/>
    <property type="match status" value="1"/>
</dbReference>
<feature type="signal peptide" evidence="1">
    <location>
        <begin position="1"/>
        <end position="19"/>
    </location>
</feature>
<dbReference type="SUPFAM" id="SSF56219">
    <property type="entry name" value="DNase I-like"/>
    <property type="match status" value="1"/>
</dbReference>
<dbReference type="OrthoDB" id="9793162at2"/>
<comment type="caution">
    <text evidence="3">The sequence shown here is derived from an EMBL/GenBank/DDBJ whole genome shotgun (WGS) entry which is preliminary data.</text>
</comment>
<evidence type="ECO:0000313" key="4">
    <source>
        <dbReference type="Proteomes" id="UP000317421"/>
    </source>
</evidence>
<feature type="chain" id="PRO_5022904554" evidence="1">
    <location>
        <begin position="20"/>
        <end position="299"/>
    </location>
</feature>
<evidence type="ECO:0000313" key="3">
    <source>
        <dbReference type="EMBL" id="TWT96810.1"/>
    </source>
</evidence>
<dbReference type="InterPro" id="IPR050410">
    <property type="entry name" value="CCR4/nocturin_mRNA_transcr"/>
</dbReference>
<proteinExistence type="predicted"/>
<keyword evidence="3" id="KW-0378">Hydrolase</keyword>
<dbReference type="GO" id="GO:0000175">
    <property type="term" value="F:3'-5'-RNA exonuclease activity"/>
    <property type="evidence" value="ECO:0007669"/>
    <property type="project" value="TreeGrafter"/>
</dbReference>
<keyword evidence="3" id="KW-0269">Exonuclease</keyword>
<sequence precursor="true">MKHLASFLLLIAATLVTNADVRAAKPLTPKPFTVMSFNVRGDFDGGVATDKPTGWLRKDGAHRRELTLRLVREADPDLLGVQEAYRNQVRELDAALPGHGFVGVGRDDGVEAGEHSAIYYRRDRFERVADGTFWLSETPDEPSTFPGAACPRVATWAVLRDRAAAGRELLVLNTHWDHVSEEARLHAAQLIRERLPTLGGDAPAIVMGDLNQTEETASIRRLVGDSDLLVDAYREVFPGRGPNERTYHDFRGGDEGSRIDYVLHTSELRATDAAIVRTSYTGRYPSDHYPVTATLEWKE</sequence>
<dbReference type="GO" id="GO:0004519">
    <property type="term" value="F:endonuclease activity"/>
    <property type="evidence" value="ECO:0007669"/>
    <property type="project" value="UniProtKB-KW"/>
</dbReference>
<name>A0A5C6ABN3_9BACT</name>
<dbReference type="InterPro" id="IPR036691">
    <property type="entry name" value="Endo/exonu/phosph_ase_sf"/>
</dbReference>
<organism evidence="3 4">
    <name type="scientific">Botrimarina colliarenosi</name>
    <dbReference type="NCBI Taxonomy" id="2528001"/>
    <lineage>
        <taxon>Bacteria</taxon>
        <taxon>Pseudomonadati</taxon>
        <taxon>Planctomycetota</taxon>
        <taxon>Planctomycetia</taxon>
        <taxon>Pirellulales</taxon>
        <taxon>Lacipirellulaceae</taxon>
        <taxon>Botrimarina</taxon>
    </lineage>
</organism>
<feature type="domain" description="Endonuclease/exonuclease/phosphatase" evidence="2">
    <location>
        <begin position="35"/>
        <end position="288"/>
    </location>
</feature>
<dbReference type="Proteomes" id="UP000317421">
    <property type="component" value="Unassembled WGS sequence"/>
</dbReference>
<evidence type="ECO:0000256" key="1">
    <source>
        <dbReference type="SAM" id="SignalP"/>
    </source>
</evidence>
<reference evidence="3 4" key="1">
    <citation type="submission" date="2019-02" db="EMBL/GenBank/DDBJ databases">
        <title>Deep-cultivation of Planctomycetes and their phenomic and genomic characterization uncovers novel biology.</title>
        <authorList>
            <person name="Wiegand S."/>
            <person name="Jogler M."/>
            <person name="Boedeker C."/>
            <person name="Pinto D."/>
            <person name="Vollmers J."/>
            <person name="Rivas-Marin E."/>
            <person name="Kohn T."/>
            <person name="Peeters S.H."/>
            <person name="Heuer A."/>
            <person name="Rast P."/>
            <person name="Oberbeckmann S."/>
            <person name="Bunk B."/>
            <person name="Jeske O."/>
            <person name="Meyerdierks A."/>
            <person name="Storesund J.E."/>
            <person name="Kallscheuer N."/>
            <person name="Luecker S."/>
            <person name="Lage O.M."/>
            <person name="Pohl T."/>
            <person name="Merkel B.J."/>
            <person name="Hornburger P."/>
            <person name="Mueller R.-W."/>
            <person name="Bruemmer F."/>
            <person name="Labrenz M."/>
            <person name="Spormann A.M."/>
            <person name="Op Den Camp H."/>
            <person name="Overmann J."/>
            <person name="Amann R."/>
            <person name="Jetten M.S.M."/>
            <person name="Mascher T."/>
            <person name="Medema M.H."/>
            <person name="Devos D.P."/>
            <person name="Kaster A.-K."/>
            <person name="Ovreas L."/>
            <person name="Rohde M."/>
            <person name="Galperin M.Y."/>
            <person name="Jogler C."/>
        </authorList>
    </citation>
    <scope>NUCLEOTIDE SEQUENCE [LARGE SCALE GENOMIC DNA]</scope>
    <source>
        <strain evidence="3 4">Pla108</strain>
    </source>
</reference>
<dbReference type="RefSeq" id="WP_146445315.1">
    <property type="nucleotide sequence ID" value="NZ_SJPR01000003.1"/>
</dbReference>
<keyword evidence="4" id="KW-1185">Reference proteome</keyword>
<keyword evidence="3" id="KW-0540">Nuclease</keyword>
<dbReference type="AlphaFoldDB" id="A0A5C6ABN3"/>